<gene>
    <name evidence="1" type="ORF">GIL414_LOCUS55158</name>
</gene>
<protein>
    <submittedName>
        <fullName evidence="1">Uncharacterized protein</fullName>
    </submittedName>
</protein>
<evidence type="ECO:0000313" key="2">
    <source>
        <dbReference type="Proteomes" id="UP000681720"/>
    </source>
</evidence>
<proteinExistence type="predicted"/>
<feature type="non-terminal residue" evidence="1">
    <location>
        <position position="1"/>
    </location>
</feature>
<reference evidence="1" key="1">
    <citation type="submission" date="2021-02" db="EMBL/GenBank/DDBJ databases">
        <authorList>
            <person name="Nowell W R."/>
        </authorList>
    </citation>
    <scope>NUCLEOTIDE SEQUENCE</scope>
</reference>
<evidence type="ECO:0000313" key="1">
    <source>
        <dbReference type="EMBL" id="CAF4966365.1"/>
    </source>
</evidence>
<name>A0A8S3CZC2_9BILA</name>
<dbReference type="Proteomes" id="UP000681720">
    <property type="component" value="Unassembled WGS sequence"/>
</dbReference>
<comment type="caution">
    <text evidence="1">The sequence shown here is derived from an EMBL/GenBank/DDBJ whole genome shotgun (WGS) entry which is preliminary data.</text>
</comment>
<dbReference type="AlphaFoldDB" id="A0A8S3CZC2"/>
<dbReference type="EMBL" id="CAJOBJ010195175">
    <property type="protein sequence ID" value="CAF4966365.1"/>
    <property type="molecule type" value="Genomic_DNA"/>
</dbReference>
<accession>A0A8S3CZC2</accession>
<organism evidence="1 2">
    <name type="scientific">Rotaria magnacalcarata</name>
    <dbReference type="NCBI Taxonomy" id="392030"/>
    <lineage>
        <taxon>Eukaryota</taxon>
        <taxon>Metazoa</taxon>
        <taxon>Spiralia</taxon>
        <taxon>Gnathifera</taxon>
        <taxon>Rotifera</taxon>
        <taxon>Eurotatoria</taxon>
        <taxon>Bdelloidea</taxon>
        <taxon>Philodinida</taxon>
        <taxon>Philodinidae</taxon>
        <taxon>Rotaria</taxon>
    </lineage>
</organism>
<sequence>RVHGSFFTACRRAQRELAQHGSSIKCPILFMSSDRSLKCDTVWRDEYAEGKYKRHRLMHGYLFY</sequence>